<keyword evidence="2" id="KW-1185">Reference proteome</keyword>
<gene>
    <name evidence="1" type="ORF">DAT39_021673</name>
</gene>
<dbReference type="EMBL" id="QNUK01000951">
    <property type="protein sequence ID" value="KAF5888627.1"/>
    <property type="molecule type" value="Genomic_DNA"/>
</dbReference>
<accession>A0A8J4TWP0</accession>
<sequence length="127" mass="14456">NTGVTCLFERQPDHLVPSSSHFLNEIDLFLVAGRMLGHSFLHGGPCLAGLSRAFVHFLFGGSHDTTTILLENFPDIDLRETFNLLNGPDRLDENQRNKVLELCLSWDFPGPTEENRLWLYERLHSHA</sequence>
<feature type="non-terminal residue" evidence="1">
    <location>
        <position position="127"/>
    </location>
</feature>
<evidence type="ECO:0000313" key="1">
    <source>
        <dbReference type="EMBL" id="KAF5888627.1"/>
    </source>
</evidence>
<feature type="non-terminal residue" evidence="1">
    <location>
        <position position="1"/>
    </location>
</feature>
<evidence type="ECO:0000313" key="2">
    <source>
        <dbReference type="Proteomes" id="UP000727407"/>
    </source>
</evidence>
<reference evidence="1" key="1">
    <citation type="submission" date="2020-07" db="EMBL/GenBank/DDBJ databases">
        <title>Clarias magur genome sequencing, assembly and annotation.</title>
        <authorList>
            <person name="Kushwaha B."/>
            <person name="Kumar R."/>
            <person name="Das P."/>
            <person name="Joshi C.G."/>
            <person name="Kumar D."/>
            <person name="Nagpure N.S."/>
            <person name="Pandey M."/>
            <person name="Agarwal S."/>
            <person name="Srivastava S."/>
            <person name="Singh M."/>
            <person name="Sahoo L."/>
            <person name="Jayasankar P."/>
            <person name="Meher P.K."/>
            <person name="Koringa P.G."/>
            <person name="Iquebal M.A."/>
            <person name="Das S.P."/>
            <person name="Bit A."/>
            <person name="Patnaik S."/>
            <person name="Patel N."/>
            <person name="Shah T.M."/>
            <person name="Hinsu A."/>
            <person name="Jena J.K."/>
        </authorList>
    </citation>
    <scope>NUCLEOTIDE SEQUENCE</scope>
    <source>
        <strain evidence="1">CIFAMagur01</strain>
        <tissue evidence="1">Testis</tissue>
    </source>
</reference>
<dbReference type="AlphaFoldDB" id="A0A8J4TWP0"/>
<dbReference type="OrthoDB" id="8940977at2759"/>
<organism evidence="1 2">
    <name type="scientific">Clarias magur</name>
    <name type="common">Asian catfish</name>
    <name type="synonym">Macropteronotus magur</name>
    <dbReference type="NCBI Taxonomy" id="1594786"/>
    <lineage>
        <taxon>Eukaryota</taxon>
        <taxon>Metazoa</taxon>
        <taxon>Chordata</taxon>
        <taxon>Craniata</taxon>
        <taxon>Vertebrata</taxon>
        <taxon>Euteleostomi</taxon>
        <taxon>Actinopterygii</taxon>
        <taxon>Neopterygii</taxon>
        <taxon>Teleostei</taxon>
        <taxon>Ostariophysi</taxon>
        <taxon>Siluriformes</taxon>
        <taxon>Clariidae</taxon>
        <taxon>Clarias</taxon>
    </lineage>
</organism>
<comment type="caution">
    <text evidence="1">The sequence shown here is derived from an EMBL/GenBank/DDBJ whole genome shotgun (WGS) entry which is preliminary data.</text>
</comment>
<protein>
    <submittedName>
        <fullName evidence="1">G2/M phase-specific E3 ubiquitin-protein ligase-like</fullName>
    </submittedName>
</protein>
<dbReference type="Proteomes" id="UP000727407">
    <property type="component" value="Unassembled WGS sequence"/>
</dbReference>
<name>A0A8J4TWP0_CLAMG</name>
<proteinExistence type="predicted"/>